<proteinExistence type="predicted"/>
<reference evidence="2 3" key="1">
    <citation type="submission" date="2020-02" db="EMBL/GenBank/DDBJ databases">
        <authorList>
            <person name="Kim M.K."/>
        </authorList>
    </citation>
    <scope>NUCLEOTIDE SEQUENCE [LARGE SCALE GENOMIC DNA]</scope>
    <source>
        <strain evidence="2 3">17J57-3</strain>
    </source>
</reference>
<accession>A0A6B3SYH5</accession>
<keyword evidence="3" id="KW-1185">Reference proteome</keyword>
<dbReference type="EMBL" id="JAAIVB010000065">
    <property type="protein sequence ID" value="NEX63029.1"/>
    <property type="molecule type" value="Genomic_DNA"/>
</dbReference>
<evidence type="ECO:0000313" key="2">
    <source>
        <dbReference type="EMBL" id="NEX63029.1"/>
    </source>
</evidence>
<feature type="coiled-coil region" evidence="1">
    <location>
        <begin position="93"/>
        <end position="127"/>
    </location>
</feature>
<name>A0A6B3SYH5_9BURK</name>
<keyword evidence="1" id="KW-0175">Coiled coil</keyword>
<evidence type="ECO:0000313" key="3">
    <source>
        <dbReference type="Proteomes" id="UP000482155"/>
    </source>
</evidence>
<dbReference type="Proteomes" id="UP000482155">
    <property type="component" value="Unassembled WGS sequence"/>
</dbReference>
<dbReference type="InterPro" id="IPR053716">
    <property type="entry name" value="Flag_assembly_chemotaxis_eff"/>
</dbReference>
<comment type="caution">
    <text evidence="2">The sequence shown here is derived from an EMBL/GenBank/DDBJ whole genome shotgun (WGS) entry which is preliminary data.</text>
</comment>
<protein>
    <submittedName>
        <fullName evidence="2">Uncharacterized protein</fullName>
    </submittedName>
</protein>
<evidence type="ECO:0000256" key="1">
    <source>
        <dbReference type="SAM" id="Coils"/>
    </source>
</evidence>
<sequence length="158" mass="17690">MSGPAGFRYALEPLLRQRDWECQQLSADLAVVTTAIAALQSRVDGIDGDMLAASDNARQDAVAGALPCASRLVIASRYLRELSARRGRVAAELKESECNRDRLIEQILALRKALDRLKQHKQEAADRFAASLQSREMRDADDHWLVLSKYKESADERH</sequence>
<dbReference type="AlphaFoldDB" id="A0A6B3SYH5"/>
<dbReference type="RefSeq" id="WP_163966333.1">
    <property type="nucleotide sequence ID" value="NZ_JAAIVB010000065.1"/>
</dbReference>
<gene>
    <name evidence="2" type="ORF">G3574_18250</name>
</gene>
<dbReference type="Gene3D" id="1.10.287.1700">
    <property type="match status" value="1"/>
</dbReference>
<organism evidence="2 3">
    <name type="scientific">Noviherbaspirillum galbum</name>
    <dbReference type="NCBI Taxonomy" id="2709383"/>
    <lineage>
        <taxon>Bacteria</taxon>
        <taxon>Pseudomonadati</taxon>
        <taxon>Pseudomonadota</taxon>
        <taxon>Betaproteobacteria</taxon>
        <taxon>Burkholderiales</taxon>
        <taxon>Oxalobacteraceae</taxon>
        <taxon>Noviherbaspirillum</taxon>
    </lineage>
</organism>